<reference evidence="1 2" key="1">
    <citation type="submission" date="2016-01" db="EMBL/GenBank/DDBJ databases">
        <title>The new phylogeny of the genus Mycobacterium.</title>
        <authorList>
            <person name="Tarcisio F."/>
            <person name="Conor M."/>
            <person name="Antonella G."/>
            <person name="Elisabetta G."/>
            <person name="Giulia F.S."/>
            <person name="Sara T."/>
            <person name="Anna F."/>
            <person name="Clotilde B."/>
            <person name="Roberto B."/>
            <person name="Veronica D.S."/>
            <person name="Fabio R."/>
            <person name="Monica P."/>
            <person name="Olivier J."/>
            <person name="Enrico T."/>
            <person name="Nicola S."/>
        </authorList>
    </citation>
    <scope>NUCLEOTIDE SEQUENCE [LARGE SCALE GENOMIC DNA]</scope>
    <source>
        <strain evidence="1 2">DSM 44626</strain>
    </source>
</reference>
<evidence type="ECO:0000313" key="2">
    <source>
        <dbReference type="Proteomes" id="UP000193710"/>
    </source>
</evidence>
<gene>
    <name evidence="1" type="ORF">AWC29_21295</name>
</gene>
<keyword evidence="2" id="KW-1185">Reference proteome</keyword>
<name>A0ABX3W142_9MYCO</name>
<dbReference type="EMBL" id="LQPY01000028">
    <property type="protein sequence ID" value="ORX02076.1"/>
    <property type="molecule type" value="Genomic_DNA"/>
</dbReference>
<accession>A0ABX3W142</accession>
<protein>
    <submittedName>
        <fullName evidence="1">Uncharacterized protein</fullName>
    </submittedName>
</protein>
<dbReference type="Proteomes" id="UP000193710">
    <property type="component" value="Unassembled WGS sequence"/>
</dbReference>
<evidence type="ECO:0000313" key="1">
    <source>
        <dbReference type="EMBL" id="ORX02076.1"/>
    </source>
</evidence>
<sequence>MYATDIRQRAAQLVAHDEAIAAKIATASAPLSAVNFTEPQAPPVVRARGAGFKLDHPWDP</sequence>
<organism evidence="1 2">
    <name type="scientific">Mycobacterium triplex</name>
    <dbReference type="NCBI Taxonomy" id="47839"/>
    <lineage>
        <taxon>Bacteria</taxon>
        <taxon>Bacillati</taxon>
        <taxon>Actinomycetota</taxon>
        <taxon>Actinomycetes</taxon>
        <taxon>Mycobacteriales</taxon>
        <taxon>Mycobacteriaceae</taxon>
        <taxon>Mycobacterium</taxon>
        <taxon>Mycobacterium simiae complex</taxon>
    </lineage>
</organism>
<comment type="caution">
    <text evidence="1">The sequence shown here is derived from an EMBL/GenBank/DDBJ whole genome shotgun (WGS) entry which is preliminary data.</text>
</comment>
<proteinExistence type="predicted"/>